<evidence type="ECO:0000256" key="4">
    <source>
        <dbReference type="SAM" id="SignalP"/>
    </source>
</evidence>
<dbReference type="PROSITE" id="PS51318">
    <property type="entry name" value="TAT"/>
    <property type="match status" value="1"/>
</dbReference>
<keyword evidence="4" id="KW-0732">Signal</keyword>
<dbReference type="RefSeq" id="WP_056752328.1">
    <property type="nucleotide sequence ID" value="NZ_JAVDRL010000009.1"/>
</dbReference>
<evidence type="ECO:0000256" key="1">
    <source>
        <dbReference type="ARBA" id="ARBA00008891"/>
    </source>
</evidence>
<dbReference type="EC" id="3.1.1.11" evidence="6"/>
<evidence type="ECO:0000313" key="7">
    <source>
        <dbReference type="Proteomes" id="UP001262754"/>
    </source>
</evidence>
<dbReference type="InterPro" id="IPR011050">
    <property type="entry name" value="Pectin_lyase_fold/virulence"/>
</dbReference>
<protein>
    <submittedName>
        <fullName evidence="6">Pectinesterase</fullName>
        <ecNumber evidence="6">3.1.1.11</ecNumber>
    </submittedName>
</protein>
<dbReference type="InterPro" id="IPR012334">
    <property type="entry name" value="Pectin_lyas_fold"/>
</dbReference>
<reference evidence="6 7" key="1">
    <citation type="submission" date="2023-07" db="EMBL/GenBank/DDBJ databases">
        <title>Sorghum-associated microbial communities from plants grown in Nebraska, USA.</title>
        <authorList>
            <person name="Schachtman D."/>
        </authorList>
    </citation>
    <scope>NUCLEOTIDE SEQUENCE [LARGE SCALE GENOMIC DNA]</scope>
    <source>
        <strain evidence="6 7">DS2154</strain>
    </source>
</reference>
<dbReference type="PANTHER" id="PTHR31321">
    <property type="entry name" value="ACYL-COA THIOESTER HYDROLASE YBHC-RELATED"/>
    <property type="match status" value="1"/>
</dbReference>
<feature type="domain" description="Pectinesterase catalytic" evidence="5">
    <location>
        <begin position="46"/>
        <end position="366"/>
    </location>
</feature>
<feature type="signal peptide" evidence="4">
    <location>
        <begin position="1"/>
        <end position="27"/>
    </location>
</feature>
<evidence type="ECO:0000256" key="2">
    <source>
        <dbReference type="ARBA" id="ARBA00022801"/>
    </source>
</evidence>
<dbReference type="Pfam" id="PF01095">
    <property type="entry name" value="Pectinesterase"/>
    <property type="match status" value="1"/>
</dbReference>
<keyword evidence="3" id="KW-0063">Aspartyl esterase</keyword>
<proteinExistence type="inferred from homology"/>
<dbReference type="InterPro" id="IPR006311">
    <property type="entry name" value="TAT_signal"/>
</dbReference>
<comment type="caution">
    <text evidence="6">The sequence shown here is derived from an EMBL/GenBank/DDBJ whole genome shotgun (WGS) entry which is preliminary data.</text>
</comment>
<accession>A0ABU1N1U2</accession>
<keyword evidence="2 6" id="KW-0378">Hydrolase</keyword>
<comment type="similarity">
    <text evidence="1">Belongs to the pectinesterase family.</text>
</comment>
<dbReference type="InterPro" id="IPR000070">
    <property type="entry name" value="Pectinesterase_cat"/>
</dbReference>
<gene>
    <name evidence="6" type="ORF">J2800_003161</name>
</gene>
<dbReference type="GO" id="GO:0030599">
    <property type="term" value="F:pectinesterase activity"/>
    <property type="evidence" value="ECO:0007669"/>
    <property type="project" value="UniProtKB-EC"/>
</dbReference>
<evidence type="ECO:0000259" key="5">
    <source>
        <dbReference type="Pfam" id="PF01095"/>
    </source>
</evidence>
<dbReference type="PANTHER" id="PTHR31321:SF57">
    <property type="entry name" value="PECTINESTERASE 53-RELATED"/>
    <property type="match status" value="1"/>
</dbReference>
<evidence type="ECO:0000313" key="6">
    <source>
        <dbReference type="EMBL" id="MDR6532403.1"/>
    </source>
</evidence>
<organism evidence="6 7">
    <name type="scientific">Caulobacter rhizosphaerae</name>
    <dbReference type="NCBI Taxonomy" id="2010972"/>
    <lineage>
        <taxon>Bacteria</taxon>
        <taxon>Pseudomonadati</taxon>
        <taxon>Pseudomonadota</taxon>
        <taxon>Alphaproteobacteria</taxon>
        <taxon>Caulobacterales</taxon>
        <taxon>Caulobacteraceae</taxon>
        <taxon>Caulobacter</taxon>
    </lineage>
</organism>
<dbReference type="EMBL" id="JAVDRL010000009">
    <property type="protein sequence ID" value="MDR6532403.1"/>
    <property type="molecule type" value="Genomic_DNA"/>
</dbReference>
<sequence>MSMLHDRRTVLFAGGALAALAVGPARAASRPAFDAVLDREGRDRGGAKGFPTLAAALDAAPADGARPFRILVPAGTWREQVAVTRPNVHLIGEGRTASVIVFNEYAAGRNRPGGPAEIATVTVTAPGFRAERLTIANDFDYPGHMPAEVDYDRTGASGAQATALKLGKGSDKAYFEDVALTGWQDTLFTDAGRSLFRRCYVSGCVDFIYGAGRAVFDRCEIRARTRPGKDFHGFIAAPDTDRHQRFGLVFLDCRLTRDADMPDHTMALGRPWRHTMTFPDGRYGNPDAVGQAAFVRCWMDDHIVPEGWYPMHYNLKGGRRAMLEPEDARLFEYASHGPGAGRASRRRRQLTTAQARAYTVSTVLDGWTGF</sequence>
<feature type="chain" id="PRO_5046864683" evidence="4">
    <location>
        <begin position="28"/>
        <end position="370"/>
    </location>
</feature>
<name>A0ABU1N1U2_9CAUL</name>
<dbReference type="SUPFAM" id="SSF51126">
    <property type="entry name" value="Pectin lyase-like"/>
    <property type="match status" value="1"/>
</dbReference>
<dbReference type="Gene3D" id="2.160.20.10">
    <property type="entry name" value="Single-stranded right-handed beta-helix, Pectin lyase-like"/>
    <property type="match status" value="1"/>
</dbReference>
<keyword evidence="7" id="KW-1185">Reference proteome</keyword>
<evidence type="ECO:0000256" key="3">
    <source>
        <dbReference type="ARBA" id="ARBA00023085"/>
    </source>
</evidence>
<dbReference type="Proteomes" id="UP001262754">
    <property type="component" value="Unassembled WGS sequence"/>
</dbReference>